<proteinExistence type="predicted"/>
<feature type="compositionally biased region" description="Basic and acidic residues" evidence="2">
    <location>
        <begin position="389"/>
        <end position="400"/>
    </location>
</feature>
<feature type="compositionally biased region" description="Basic and acidic residues" evidence="2">
    <location>
        <begin position="463"/>
        <end position="505"/>
    </location>
</feature>
<feature type="compositionally biased region" description="Polar residues" evidence="2">
    <location>
        <begin position="402"/>
        <end position="426"/>
    </location>
</feature>
<protein>
    <submittedName>
        <fullName evidence="4">BRCT domain-containing protein</fullName>
    </submittedName>
</protein>
<evidence type="ECO:0000313" key="3">
    <source>
        <dbReference type="Proteomes" id="UP000095287"/>
    </source>
</evidence>
<feature type="compositionally biased region" description="Polar residues" evidence="2">
    <location>
        <begin position="233"/>
        <end position="245"/>
    </location>
</feature>
<feature type="region of interest" description="Disordered" evidence="2">
    <location>
        <begin position="332"/>
        <end position="445"/>
    </location>
</feature>
<dbReference type="Proteomes" id="UP000095287">
    <property type="component" value="Unplaced"/>
</dbReference>
<keyword evidence="3" id="KW-1185">Reference proteome</keyword>
<evidence type="ECO:0000256" key="2">
    <source>
        <dbReference type="SAM" id="MobiDB-lite"/>
    </source>
</evidence>
<name>A0A1I8AG80_9BILA</name>
<dbReference type="WBParaSite" id="L893_g5464.t1">
    <property type="protein sequence ID" value="L893_g5464.t1"/>
    <property type="gene ID" value="L893_g5464"/>
</dbReference>
<evidence type="ECO:0000256" key="1">
    <source>
        <dbReference type="SAM" id="Coils"/>
    </source>
</evidence>
<reference evidence="4" key="1">
    <citation type="submission" date="2016-11" db="UniProtKB">
        <authorList>
            <consortium name="WormBaseParasite"/>
        </authorList>
    </citation>
    <scope>IDENTIFICATION</scope>
</reference>
<feature type="region of interest" description="Disordered" evidence="2">
    <location>
        <begin position="224"/>
        <end position="245"/>
    </location>
</feature>
<sequence length="582" mass="65539">MEARLVECDALDARNESLQRRIEEVRAEIRESRQKIEEVKNANRLMEMDMDASDRELRALLKQKDASFVCVELNKKTLELAKEKLARLVIGNAKTADDNANWTSEWRDHIEHSEKVLAHLRTIYENAPWIADAETSRSNIEVATKETDKLWEALRASFEASSGEATDEDAFMQQMTVIRRLGNKILRNNREWAKIFKATPKPKRQLLDADALLNDSLADLDEEEADLDRENNHQPALDNNNGRKSAFEINNNRSIHLEKYVENVEALGKRKKDEFVVPEVPKKVARVESEVARPSQQFVSEVPKKIARVEDEVRPSQHFVAEAPKEIERVEGEVHRSSQHVVSEGSKKMKHVESEVPRSSQHVVPEAPKKMARVEGEVAHSSQHVVSEGPKKTTRAEGEVSRPSQHVTFASPAHTQFYQPQESFTESIDRPERSEPSSSSGEQLIFDCTTEEKLIGKANAANESKESNDLHEPKESNEVNEPKASNDAHEPREALDVDEPEKSTDVEPSFLACINDKDSNATQDALEFNFNLDGNESQADGGIFNLFGNDDNVDGDGNNDFQFNFGTDDGNEDGGNGFPFGF</sequence>
<feature type="coiled-coil region" evidence="1">
    <location>
        <begin position="8"/>
        <end position="56"/>
    </location>
</feature>
<organism evidence="3 4">
    <name type="scientific">Steinernema glaseri</name>
    <dbReference type="NCBI Taxonomy" id="37863"/>
    <lineage>
        <taxon>Eukaryota</taxon>
        <taxon>Metazoa</taxon>
        <taxon>Ecdysozoa</taxon>
        <taxon>Nematoda</taxon>
        <taxon>Chromadorea</taxon>
        <taxon>Rhabditida</taxon>
        <taxon>Tylenchina</taxon>
        <taxon>Panagrolaimomorpha</taxon>
        <taxon>Strongyloidoidea</taxon>
        <taxon>Steinernematidae</taxon>
        <taxon>Steinernema</taxon>
    </lineage>
</organism>
<feature type="compositionally biased region" description="Basic and acidic residues" evidence="2">
    <location>
        <begin position="345"/>
        <end position="356"/>
    </location>
</feature>
<dbReference type="AlphaFoldDB" id="A0A1I8AG80"/>
<keyword evidence="1" id="KW-0175">Coiled coil</keyword>
<accession>A0A1I8AG80</accession>
<feature type="compositionally biased region" description="Basic and acidic residues" evidence="2">
    <location>
        <begin position="367"/>
        <end position="378"/>
    </location>
</feature>
<feature type="region of interest" description="Disordered" evidence="2">
    <location>
        <begin position="459"/>
        <end position="506"/>
    </location>
</feature>
<evidence type="ECO:0000313" key="4">
    <source>
        <dbReference type="WBParaSite" id="L893_g5464.t1"/>
    </source>
</evidence>